<keyword evidence="2" id="KW-1185">Reference proteome</keyword>
<evidence type="ECO:0000313" key="1">
    <source>
        <dbReference type="EMBL" id="SKB91398.1"/>
    </source>
</evidence>
<reference evidence="2" key="1">
    <citation type="submission" date="2017-02" db="EMBL/GenBank/DDBJ databases">
        <authorList>
            <person name="Varghese N."/>
            <person name="Submissions S."/>
        </authorList>
    </citation>
    <scope>NUCLEOTIDE SEQUENCE [LARGE SCALE GENOMIC DNA]</scope>
    <source>
        <strain evidence="2">DSM 24091</strain>
    </source>
</reference>
<dbReference type="Proteomes" id="UP000190150">
    <property type="component" value="Unassembled WGS sequence"/>
</dbReference>
<dbReference type="EMBL" id="FUZF01000014">
    <property type="protein sequence ID" value="SKB91398.1"/>
    <property type="molecule type" value="Genomic_DNA"/>
</dbReference>
<dbReference type="AlphaFoldDB" id="A0A1T5F5T9"/>
<accession>A0A1T5F5T9</accession>
<dbReference type="OrthoDB" id="9793552at2"/>
<dbReference type="STRING" id="1513896.SAMN05660841_03044"/>
<sequence length="154" mass="18393">MEYLLFREQQLSCDVDTAWDFFSNPHNLTNITPENMQFEVLSRDLQETIYEGMQIDYRVVPIFGVPMRWRTLIKDVDTKKSFVDIQERGPYKKWEHTHQFIPNSDGVLIKDSVRYILPMGILGRLAHTLFVKRKLKEIFDYRYQVLEAAFNNLQ</sequence>
<dbReference type="Gene3D" id="3.30.530.20">
    <property type="match status" value="1"/>
</dbReference>
<name>A0A1T5F5T9_9SPHI</name>
<dbReference type="SUPFAM" id="SSF55961">
    <property type="entry name" value="Bet v1-like"/>
    <property type="match status" value="1"/>
</dbReference>
<gene>
    <name evidence="1" type="ORF">SAMN05660841_03044</name>
</gene>
<organism evidence="1 2">
    <name type="scientific">Sphingobacterium nematocida</name>
    <dbReference type="NCBI Taxonomy" id="1513896"/>
    <lineage>
        <taxon>Bacteria</taxon>
        <taxon>Pseudomonadati</taxon>
        <taxon>Bacteroidota</taxon>
        <taxon>Sphingobacteriia</taxon>
        <taxon>Sphingobacteriales</taxon>
        <taxon>Sphingobacteriaceae</taxon>
        <taxon>Sphingobacterium</taxon>
    </lineage>
</organism>
<dbReference type="InterPro" id="IPR023393">
    <property type="entry name" value="START-like_dom_sf"/>
</dbReference>
<proteinExistence type="predicted"/>
<dbReference type="RefSeq" id="WP_079644255.1">
    <property type="nucleotide sequence ID" value="NZ_FUZF01000014.1"/>
</dbReference>
<evidence type="ECO:0000313" key="2">
    <source>
        <dbReference type="Proteomes" id="UP000190150"/>
    </source>
</evidence>
<dbReference type="CDD" id="cd07820">
    <property type="entry name" value="SRPBCC_3"/>
    <property type="match status" value="1"/>
</dbReference>
<protein>
    <submittedName>
        <fullName evidence="1">Ligand-binding SRPBCC domain-containing protein</fullName>
    </submittedName>
</protein>